<organism evidence="1">
    <name type="scientific">marine sediment metagenome</name>
    <dbReference type="NCBI Taxonomy" id="412755"/>
    <lineage>
        <taxon>unclassified sequences</taxon>
        <taxon>metagenomes</taxon>
        <taxon>ecological metagenomes</taxon>
    </lineage>
</organism>
<name>A0A0F9FX20_9ZZZZ</name>
<gene>
    <name evidence="1" type="ORF">LCGC14_1981520</name>
</gene>
<protein>
    <submittedName>
        <fullName evidence="1">Uncharacterized protein</fullName>
    </submittedName>
</protein>
<comment type="caution">
    <text evidence="1">The sequence shown here is derived from an EMBL/GenBank/DDBJ whole genome shotgun (WGS) entry which is preliminary data.</text>
</comment>
<dbReference type="AlphaFoldDB" id="A0A0F9FX20"/>
<sequence>MSGPINSQIQNLRLRIEILQDRMEIESKTCYELSMCEPFSSVALQYEYQRNSAMKVTQIGKRIDILEDELHRLLIKQ</sequence>
<evidence type="ECO:0000313" key="1">
    <source>
        <dbReference type="EMBL" id="KKL82761.1"/>
    </source>
</evidence>
<reference evidence="1" key="1">
    <citation type="journal article" date="2015" name="Nature">
        <title>Complex archaea that bridge the gap between prokaryotes and eukaryotes.</title>
        <authorList>
            <person name="Spang A."/>
            <person name="Saw J.H."/>
            <person name="Jorgensen S.L."/>
            <person name="Zaremba-Niedzwiedzka K."/>
            <person name="Martijn J."/>
            <person name="Lind A.E."/>
            <person name="van Eijk R."/>
            <person name="Schleper C."/>
            <person name="Guy L."/>
            <person name="Ettema T.J."/>
        </authorList>
    </citation>
    <scope>NUCLEOTIDE SEQUENCE</scope>
</reference>
<proteinExistence type="predicted"/>
<dbReference type="EMBL" id="LAZR01022182">
    <property type="protein sequence ID" value="KKL82761.1"/>
    <property type="molecule type" value="Genomic_DNA"/>
</dbReference>
<accession>A0A0F9FX20</accession>